<feature type="region of interest" description="Disordered" evidence="1">
    <location>
        <begin position="169"/>
        <end position="214"/>
    </location>
</feature>
<dbReference type="InterPro" id="IPR021973">
    <property type="entry name" value="SprA-related"/>
</dbReference>
<feature type="region of interest" description="Disordered" evidence="1">
    <location>
        <begin position="1"/>
        <end position="50"/>
    </location>
</feature>
<name>A0A3B0X335_9ZZZZ</name>
<feature type="compositionally biased region" description="Polar residues" evidence="1">
    <location>
        <begin position="173"/>
        <end position="214"/>
    </location>
</feature>
<dbReference type="EMBL" id="UOFH01000208">
    <property type="protein sequence ID" value="VAW62161.1"/>
    <property type="molecule type" value="Genomic_DNA"/>
</dbReference>
<feature type="compositionally biased region" description="Basic and acidic residues" evidence="1">
    <location>
        <begin position="36"/>
        <end position="46"/>
    </location>
</feature>
<organism evidence="2">
    <name type="scientific">hydrothermal vent metagenome</name>
    <dbReference type="NCBI Taxonomy" id="652676"/>
    <lineage>
        <taxon>unclassified sequences</taxon>
        <taxon>metagenomes</taxon>
        <taxon>ecological metagenomes</taxon>
    </lineage>
</organism>
<evidence type="ECO:0000313" key="2">
    <source>
        <dbReference type="EMBL" id="VAW62161.1"/>
    </source>
</evidence>
<proteinExistence type="predicted"/>
<dbReference type="Pfam" id="PF12118">
    <property type="entry name" value="SprA-related"/>
    <property type="match status" value="1"/>
</dbReference>
<reference evidence="2" key="1">
    <citation type="submission" date="2018-06" db="EMBL/GenBank/DDBJ databases">
        <authorList>
            <person name="Zhirakovskaya E."/>
        </authorList>
    </citation>
    <scope>NUCLEOTIDE SEQUENCE</scope>
</reference>
<accession>A0A3B0X335</accession>
<sequence length="242" mass="25436">MIVNSSQNIQSGNPLNTSATSRINAPLRASNTNPAEDDKAAERAAEKVQLQQDTAMLSKLRARDREVRAHEGAHVAAGGSLVRGGPSYTLQKGPDGRSYAIGGEVQIDASPVDGDPNATLVKAGRIRSAALAPAEPSPQDRRVASNASQLASRARVDIAVLRREENKIEDNEQAVNDASAVSETDTENGVGNVAEEQNQNTVGATPTDTQSNLQTNDEPVAAISAFMTTAKTQTPPILSQFA</sequence>
<gene>
    <name evidence="2" type="ORF">MNBD_GAMMA08-1612</name>
</gene>
<feature type="compositionally biased region" description="Polar residues" evidence="1">
    <location>
        <begin position="1"/>
        <end position="34"/>
    </location>
</feature>
<dbReference type="AlphaFoldDB" id="A0A3B0X335"/>
<evidence type="ECO:0000256" key="1">
    <source>
        <dbReference type="SAM" id="MobiDB-lite"/>
    </source>
</evidence>
<protein>
    <submittedName>
        <fullName evidence="2">SrpA-related protein</fullName>
    </submittedName>
</protein>